<proteinExistence type="predicted"/>
<sequence length="127" mass="13319">MGMSWQTTFALACAAVFAVLVPGTLGYTTARLETAHQQRQELIRLRGELQSARQTISQVSAPCKLDARGTGSGASPASESDALLSPETGIHRAPPQAKSERSADYGRTGGIPPDFDPGSGLPPPDQE</sequence>
<name>A0ABP7HE53_9ACTN</name>
<evidence type="ECO:0000313" key="3">
    <source>
        <dbReference type="Proteomes" id="UP001500888"/>
    </source>
</evidence>
<feature type="region of interest" description="Disordered" evidence="1">
    <location>
        <begin position="60"/>
        <end position="127"/>
    </location>
</feature>
<gene>
    <name evidence="2" type="ORF">GCM10022226_09160</name>
</gene>
<protein>
    <submittedName>
        <fullName evidence="2">Uncharacterized protein</fullName>
    </submittedName>
</protein>
<evidence type="ECO:0000313" key="2">
    <source>
        <dbReference type="EMBL" id="GAA3792154.1"/>
    </source>
</evidence>
<keyword evidence="3" id="KW-1185">Reference proteome</keyword>
<reference evidence="3" key="1">
    <citation type="journal article" date="2019" name="Int. J. Syst. Evol. Microbiol.">
        <title>The Global Catalogue of Microorganisms (GCM) 10K type strain sequencing project: providing services to taxonomists for standard genome sequencing and annotation.</title>
        <authorList>
            <consortium name="The Broad Institute Genomics Platform"/>
            <consortium name="The Broad Institute Genome Sequencing Center for Infectious Disease"/>
            <person name="Wu L."/>
            <person name="Ma J."/>
        </authorList>
    </citation>
    <scope>NUCLEOTIDE SEQUENCE [LARGE SCALE GENOMIC DNA]</scope>
    <source>
        <strain evidence="3">JCM 16908</strain>
    </source>
</reference>
<organism evidence="2 3">
    <name type="scientific">Sphaerisporangium flaviroseum</name>
    <dbReference type="NCBI Taxonomy" id="509199"/>
    <lineage>
        <taxon>Bacteria</taxon>
        <taxon>Bacillati</taxon>
        <taxon>Actinomycetota</taxon>
        <taxon>Actinomycetes</taxon>
        <taxon>Streptosporangiales</taxon>
        <taxon>Streptosporangiaceae</taxon>
        <taxon>Sphaerisporangium</taxon>
    </lineage>
</organism>
<accession>A0ABP7HE53</accession>
<dbReference type="EMBL" id="BAAAZR010000001">
    <property type="protein sequence ID" value="GAA3792154.1"/>
    <property type="molecule type" value="Genomic_DNA"/>
</dbReference>
<comment type="caution">
    <text evidence="2">The sequence shown here is derived from an EMBL/GenBank/DDBJ whole genome shotgun (WGS) entry which is preliminary data.</text>
</comment>
<dbReference type="Proteomes" id="UP001500888">
    <property type="component" value="Unassembled WGS sequence"/>
</dbReference>
<evidence type="ECO:0000256" key="1">
    <source>
        <dbReference type="SAM" id="MobiDB-lite"/>
    </source>
</evidence>